<dbReference type="Gene3D" id="3.30.420.10">
    <property type="entry name" value="Ribonuclease H-like superfamily/Ribonuclease H"/>
    <property type="match status" value="1"/>
</dbReference>
<dbReference type="GO" id="GO:0003676">
    <property type="term" value="F:nucleic acid binding"/>
    <property type="evidence" value="ECO:0007669"/>
    <property type="project" value="InterPro"/>
</dbReference>
<gene>
    <name evidence="2" type="ORF">EVAR_39753_1</name>
</gene>
<evidence type="ECO:0000313" key="2">
    <source>
        <dbReference type="EMBL" id="GBP58037.1"/>
    </source>
</evidence>
<name>A0A4C1X6Y6_EUMVA</name>
<evidence type="ECO:0000313" key="3">
    <source>
        <dbReference type="Proteomes" id="UP000299102"/>
    </source>
</evidence>
<comment type="caution">
    <text evidence="2">The sequence shown here is derived from an EMBL/GenBank/DDBJ whole genome shotgun (WGS) entry which is preliminary data.</text>
</comment>
<dbReference type="AlphaFoldDB" id="A0A4C1X6Y6"/>
<sequence>MRVVYLLRPARAFATSNVQYSNARGREKKREKERPTVTQEKREESMKSAFPTDAYLLEAYSKIRTGAYVKLAMCKITKPEGLWCDTMSESMSKILRLFEEDGTRSIRNVASLLEISIWKVWKVLRQNNKHVFHYTPVQGLEDNDFGNRVRFCRFLLHADVDDPDFLKSILWTDESKFTKQGILNLHNLHHWSSKDENPRVKRQRSFQRRFSLNVWAGVIGDCIIGPTTT</sequence>
<keyword evidence="3" id="KW-1185">Reference proteome</keyword>
<organism evidence="2 3">
    <name type="scientific">Eumeta variegata</name>
    <name type="common">Bagworm moth</name>
    <name type="synonym">Eumeta japonica</name>
    <dbReference type="NCBI Taxonomy" id="151549"/>
    <lineage>
        <taxon>Eukaryota</taxon>
        <taxon>Metazoa</taxon>
        <taxon>Ecdysozoa</taxon>
        <taxon>Arthropoda</taxon>
        <taxon>Hexapoda</taxon>
        <taxon>Insecta</taxon>
        <taxon>Pterygota</taxon>
        <taxon>Neoptera</taxon>
        <taxon>Endopterygota</taxon>
        <taxon>Lepidoptera</taxon>
        <taxon>Glossata</taxon>
        <taxon>Ditrysia</taxon>
        <taxon>Tineoidea</taxon>
        <taxon>Psychidae</taxon>
        <taxon>Oiketicinae</taxon>
        <taxon>Eumeta</taxon>
    </lineage>
</organism>
<feature type="region of interest" description="Disordered" evidence="1">
    <location>
        <begin position="21"/>
        <end position="45"/>
    </location>
</feature>
<proteinExistence type="predicted"/>
<dbReference type="STRING" id="151549.A0A4C1X6Y6"/>
<dbReference type="PANTHER" id="PTHR47326">
    <property type="entry name" value="TRANSPOSABLE ELEMENT TC3 TRANSPOSASE-LIKE PROTEIN"/>
    <property type="match status" value="1"/>
</dbReference>
<dbReference type="InterPro" id="IPR036397">
    <property type="entry name" value="RNaseH_sf"/>
</dbReference>
<protein>
    <submittedName>
        <fullName evidence="2">Uncharacterized protein</fullName>
    </submittedName>
</protein>
<dbReference type="EMBL" id="BGZK01000726">
    <property type="protein sequence ID" value="GBP58037.1"/>
    <property type="molecule type" value="Genomic_DNA"/>
</dbReference>
<accession>A0A4C1X6Y6</accession>
<dbReference type="OrthoDB" id="6930896at2759"/>
<evidence type="ECO:0000256" key="1">
    <source>
        <dbReference type="SAM" id="MobiDB-lite"/>
    </source>
</evidence>
<dbReference type="Proteomes" id="UP000299102">
    <property type="component" value="Unassembled WGS sequence"/>
</dbReference>
<feature type="compositionally biased region" description="Basic and acidic residues" evidence="1">
    <location>
        <begin position="24"/>
        <end position="45"/>
    </location>
</feature>
<reference evidence="2 3" key="1">
    <citation type="journal article" date="2019" name="Commun. Biol.">
        <title>The bagworm genome reveals a unique fibroin gene that provides high tensile strength.</title>
        <authorList>
            <person name="Kono N."/>
            <person name="Nakamura H."/>
            <person name="Ohtoshi R."/>
            <person name="Tomita M."/>
            <person name="Numata K."/>
            <person name="Arakawa K."/>
        </authorList>
    </citation>
    <scope>NUCLEOTIDE SEQUENCE [LARGE SCALE GENOMIC DNA]</scope>
</reference>
<dbReference type="PANTHER" id="PTHR47326:SF1">
    <property type="entry name" value="HTH PSQ-TYPE DOMAIN-CONTAINING PROTEIN"/>
    <property type="match status" value="1"/>
</dbReference>